<evidence type="ECO:0000259" key="1">
    <source>
        <dbReference type="SMART" id="SM00382"/>
    </source>
</evidence>
<reference evidence="2 3" key="1">
    <citation type="submission" date="2017-03" db="EMBL/GenBank/DDBJ databases">
        <authorList>
            <person name="Afonso C.L."/>
            <person name="Miller P.J."/>
            <person name="Scott M.A."/>
            <person name="Spackman E."/>
            <person name="Goraichik I."/>
            <person name="Dimitrov K.M."/>
            <person name="Suarez D.L."/>
            <person name="Swayne D.E."/>
        </authorList>
    </citation>
    <scope>NUCLEOTIDE SEQUENCE [LARGE SCALE GENOMIC DNA]</scope>
    <source>
        <strain evidence="2 3">CECT 7639</strain>
    </source>
</reference>
<dbReference type="PANTHER" id="PTHR10046">
    <property type="entry name" value="ATP DEPENDENT LON PROTEASE FAMILY MEMBER"/>
    <property type="match status" value="1"/>
</dbReference>
<dbReference type="SMART" id="SM00382">
    <property type="entry name" value="AAA"/>
    <property type="match status" value="1"/>
</dbReference>
<evidence type="ECO:0000313" key="2">
    <source>
        <dbReference type="EMBL" id="SLN11040.1"/>
    </source>
</evidence>
<keyword evidence="2" id="KW-0378">Hydrolase</keyword>
<dbReference type="Pfam" id="PF00004">
    <property type="entry name" value="AAA"/>
    <property type="match status" value="1"/>
</dbReference>
<keyword evidence="3" id="KW-1185">Reference proteome</keyword>
<dbReference type="AlphaFoldDB" id="A0A1Y5R7M9"/>
<dbReference type="InterPro" id="IPR027417">
    <property type="entry name" value="P-loop_NTPase"/>
</dbReference>
<dbReference type="SUPFAM" id="SSF52540">
    <property type="entry name" value="P-loop containing nucleoside triphosphate hydrolases"/>
    <property type="match status" value="1"/>
</dbReference>
<dbReference type="GO" id="GO:0006508">
    <property type="term" value="P:proteolysis"/>
    <property type="evidence" value="ECO:0007669"/>
    <property type="project" value="UniProtKB-KW"/>
</dbReference>
<dbReference type="InterPro" id="IPR003593">
    <property type="entry name" value="AAA+_ATPase"/>
</dbReference>
<name>A0A1Y5R7M9_9RHOB</name>
<protein>
    <submittedName>
        <fullName evidence="2">Lon protease</fullName>
        <ecNumber evidence="2">3.4.21.53</ecNumber>
    </submittedName>
</protein>
<dbReference type="Gene3D" id="3.40.50.300">
    <property type="entry name" value="P-loop containing nucleotide triphosphate hydrolases"/>
    <property type="match status" value="1"/>
</dbReference>
<dbReference type="Proteomes" id="UP000193077">
    <property type="component" value="Unassembled WGS sequence"/>
</dbReference>
<dbReference type="GO" id="GO:0004252">
    <property type="term" value="F:serine-type endopeptidase activity"/>
    <property type="evidence" value="ECO:0007669"/>
    <property type="project" value="UniProtKB-EC"/>
</dbReference>
<dbReference type="GO" id="GO:0016887">
    <property type="term" value="F:ATP hydrolysis activity"/>
    <property type="evidence" value="ECO:0007669"/>
    <property type="project" value="InterPro"/>
</dbReference>
<gene>
    <name evidence="2" type="primary">lon_1</name>
    <name evidence="2" type="ORF">TRL7639_00054</name>
</gene>
<accession>A0A1Y5R7M9</accession>
<organism evidence="2 3">
    <name type="scientific">Falsiruegeria litorea R37</name>
    <dbReference type="NCBI Taxonomy" id="1200284"/>
    <lineage>
        <taxon>Bacteria</taxon>
        <taxon>Pseudomonadati</taxon>
        <taxon>Pseudomonadota</taxon>
        <taxon>Alphaproteobacteria</taxon>
        <taxon>Rhodobacterales</taxon>
        <taxon>Roseobacteraceae</taxon>
        <taxon>Falsiruegeria</taxon>
    </lineage>
</organism>
<dbReference type="InterPro" id="IPR003959">
    <property type="entry name" value="ATPase_AAA_core"/>
</dbReference>
<dbReference type="RefSeq" id="WP_085793824.1">
    <property type="nucleotide sequence ID" value="NZ_FWFO01000001.1"/>
</dbReference>
<dbReference type="EC" id="3.4.21.53" evidence="2"/>
<feature type="domain" description="AAA+ ATPase" evidence="1">
    <location>
        <begin position="217"/>
        <end position="365"/>
    </location>
</feature>
<keyword evidence="2" id="KW-0645">Protease</keyword>
<proteinExistence type="predicted"/>
<dbReference type="OrthoDB" id="5297432at2"/>
<evidence type="ECO:0000313" key="3">
    <source>
        <dbReference type="Proteomes" id="UP000193077"/>
    </source>
</evidence>
<dbReference type="EMBL" id="FWFO01000001">
    <property type="protein sequence ID" value="SLN11040.1"/>
    <property type="molecule type" value="Genomic_DNA"/>
</dbReference>
<dbReference type="GO" id="GO:0030163">
    <property type="term" value="P:protein catabolic process"/>
    <property type="evidence" value="ECO:0007669"/>
    <property type="project" value="InterPro"/>
</dbReference>
<dbReference type="InterPro" id="IPR027065">
    <property type="entry name" value="Lon_Prtase"/>
</dbReference>
<dbReference type="GO" id="GO:0005524">
    <property type="term" value="F:ATP binding"/>
    <property type="evidence" value="ECO:0007669"/>
    <property type="project" value="InterPro"/>
</dbReference>
<dbReference type="GO" id="GO:0004176">
    <property type="term" value="F:ATP-dependent peptidase activity"/>
    <property type="evidence" value="ECO:0007669"/>
    <property type="project" value="InterPro"/>
</dbReference>
<sequence>MEADTTWIDGEVFALAGFDHDNADIVRVALIAVRDCDCWDTIKSMVLETARVKDLREVLCNRVEEAAQYSDDPEDWREVEFDRLTEIDPFAAISGAKALDQMATRDIWLNVMALIAKAHAKATSQDAYTGSGKQPGVARYLVDNVNFEYLPRNLQRDMPAHIRELVEWSEQFARLASLNDLDTLRAVSRRFPHCERLIEGIAEGIETSWGMGSDIIQIPPTLLVGSPGVGKTAVARQICKALDLHAKIANVGGKSENHLFGLSAGWHTAHPGIVTDAVATARVLNPVIILDEIDKTHSGRNGDIAGELLGMLEPLEARRYREKYLAADVDASHVSWILTANDLENVPAPLRSRCTIYEIPVPSPHQLPEIITSLVDEYASEHGLRREFFRLDVGDVEALTETYKVHHCVRFLNRLVRGLLHHKSRNLARN</sequence>